<dbReference type="EMBL" id="CM000884">
    <property type="protein sequence ID" value="PNT60501.1"/>
    <property type="molecule type" value="Genomic_DNA"/>
</dbReference>
<organism evidence="1">
    <name type="scientific">Brachypodium distachyon</name>
    <name type="common">Purple false brome</name>
    <name type="synonym">Trachynia distachya</name>
    <dbReference type="NCBI Taxonomy" id="15368"/>
    <lineage>
        <taxon>Eukaryota</taxon>
        <taxon>Viridiplantae</taxon>
        <taxon>Streptophyta</taxon>
        <taxon>Embryophyta</taxon>
        <taxon>Tracheophyta</taxon>
        <taxon>Spermatophyta</taxon>
        <taxon>Magnoliopsida</taxon>
        <taxon>Liliopsida</taxon>
        <taxon>Poales</taxon>
        <taxon>Poaceae</taxon>
        <taxon>BOP clade</taxon>
        <taxon>Pooideae</taxon>
        <taxon>Stipodae</taxon>
        <taxon>Brachypodieae</taxon>
        <taxon>Brachypodium</taxon>
    </lineage>
</organism>
<protein>
    <submittedName>
        <fullName evidence="1 2">Uncharacterized protein</fullName>
    </submittedName>
</protein>
<proteinExistence type="predicted"/>
<dbReference type="EnsemblPlants" id="PNT60501">
    <property type="protein sequence ID" value="PNT60501"/>
    <property type="gene ID" value="BRADI_5g00865v3"/>
</dbReference>
<dbReference type="InParanoid" id="A0A2K2CEP7"/>
<reference evidence="1 2" key="1">
    <citation type="journal article" date="2010" name="Nature">
        <title>Genome sequencing and analysis of the model grass Brachypodium distachyon.</title>
        <authorList>
            <consortium name="International Brachypodium Initiative"/>
        </authorList>
    </citation>
    <scope>NUCLEOTIDE SEQUENCE [LARGE SCALE GENOMIC DNA]</scope>
    <source>
        <strain evidence="1 2">Bd21</strain>
    </source>
</reference>
<sequence>MGVVIRGQVGRPRLIVPCDSVLPPRGGSNAPAGLKCSRFKLRMEYQPQTPCWRSDTATILGRLTLMAEHS</sequence>
<dbReference type="Gramene" id="PNT60501">
    <property type="protein sequence ID" value="PNT60501"/>
    <property type="gene ID" value="BRADI_5g00865v3"/>
</dbReference>
<evidence type="ECO:0000313" key="3">
    <source>
        <dbReference type="Proteomes" id="UP000008810"/>
    </source>
</evidence>
<dbReference type="AlphaFoldDB" id="A0A2K2CEP7"/>
<gene>
    <name evidence="1" type="ORF">BRADI_5g00865v3</name>
</gene>
<name>A0A2K2CEP7_BRADI</name>
<evidence type="ECO:0000313" key="2">
    <source>
        <dbReference type="EnsemblPlants" id="PNT60501"/>
    </source>
</evidence>
<keyword evidence="3" id="KW-1185">Reference proteome</keyword>
<reference evidence="2" key="3">
    <citation type="submission" date="2018-08" db="UniProtKB">
        <authorList>
            <consortium name="EnsemblPlants"/>
        </authorList>
    </citation>
    <scope>IDENTIFICATION</scope>
    <source>
        <strain evidence="2">cv. Bd21</strain>
    </source>
</reference>
<accession>A0A2K2CEP7</accession>
<evidence type="ECO:0000313" key="1">
    <source>
        <dbReference type="EMBL" id="PNT60501.1"/>
    </source>
</evidence>
<reference evidence="1" key="2">
    <citation type="submission" date="2017-06" db="EMBL/GenBank/DDBJ databases">
        <title>WGS assembly of Brachypodium distachyon.</title>
        <authorList>
            <consortium name="The International Brachypodium Initiative"/>
            <person name="Lucas S."/>
            <person name="Harmon-Smith M."/>
            <person name="Lail K."/>
            <person name="Tice H."/>
            <person name="Grimwood J."/>
            <person name="Bruce D."/>
            <person name="Barry K."/>
            <person name="Shu S."/>
            <person name="Lindquist E."/>
            <person name="Wang M."/>
            <person name="Pitluck S."/>
            <person name="Vogel J.P."/>
            <person name="Garvin D.F."/>
            <person name="Mockler T.C."/>
            <person name="Schmutz J."/>
            <person name="Rokhsar D."/>
            <person name="Bevan M.W."/>
        </authorList>
    </citation>
    <scope>NUCLEOTIDE SEQUENCE</scope>
    <source>
        <strain evidence="1">Bd21</strain>
    </source>
</reference>
<dbReference type="Proteomes" id="UP000008810">
    <property type="component" value="Chromosome 5"/>
</dbReference>